<organism evidence="4 5">
    <name type="scientific">Acrobeloides nanus</name>
    <dbReference type="NCBI Taxonomy" id="290746"/>
    <lineage>
        <taxon>Eukaryota</taxon>
        <taxon>Metazoa</taxon>
        <taxon>Ecdysozoa</taxon>
        <taxon>Nematoda</taxon>
        <taxon>Chromadorea</taxon>
        <taxon>Rhabditida</taxon>
        <taxon>Tylenchina</taxon>
        <taxon>Cephalobomorpha</taxon>
        <taxon>Cephaloboidea</taxon>
        <taxon>Cephalobidae</taxon>
        <taxon>Acrobeloides</taxon>
    </lineage>
</organism>
<dbReference type="PANTHER" id="PTHR12395">
    <property type="entry name" value="DOM-3 RELATED"/>
    <property type="match status" value="1"/>
</dbReference>
<accession>A0A914CI93</accession>
<dbReference type="InterPro" id="IPR013961">
    <property type="entry name" value="RAI1"/>
</dbReference>
<keyword evidence="4" id="KW-1185">Reference proteome</keyword>
<protein>
    <recommendedName>
        <fullName evidence="2">Decapping nuclease</fullName>
        <ecNumber evidence="2">3.6.1.-</ecNumber>
    </recommendedName>
</protein>
<dbReference type="GO" id="GO:0000956">
    <property type="term" value="P:nuclear-transcribed mRNA catabolic process"/>
    <property type="evidence" value="ECO:0007669"/>
    <property type="project" value="TreeGrafter"/>
</dbReference>
<comment type="similarity">
    <text evidence="1 2">Belongs to the DXO/Dom3Z family.</text>
</comment>
<sequence length="366" mass="43391">MESINQNPKWHFKWTSDEEEKRDLSRYFDKNRPENPLFIKDLLLNLLRELPEEEVKKLLEDVQICTYRGLFKRILQTPYLKHGFNFQAHYNNVYNIIYLHEYEESDQEKTAYEKDRKNRYMGSQFEKLVTIESEKNENNPSKNYVPPHLRTQPKEKTYIIGKKNFKKEEKNIGCLYTCEIDCIDPETKCKLELKSTQKTIYEANEANTGDLRGKLREKRKRSLGFWTQCFLTNIKKVILGLKIPSMNPDKQRSDSVYSRLSLYIPPHRRRAESLMSTKSEMLPAQTNHKQEPVVILDEVLEVPVEEFLSNFLPDWNKDHGVDFLYEILAKILELIKKNPEVKLNVEYQAGTAEVIITKIEDHDHNK</sequence>
<dbReference type="GO" id="GO:0005829">
    <property type="term" value="C:cytosol"/>
    <property type="evidence" value="ECO:0007669"/>
    <property type="project" value="TreeGrafter"/>
</dbReference>
<keyword evidence="2" id="KW-0539">Nucleus</keyword>
<keyword evidence="2" id="KW-0547">Nucleotide-binding</keyword>
<proteinExistence type="inferred from homology"/>
<dbReference type="EC" id="3.6.1.-" evidence="2"/>
<keyword evidence="2" id="KW-0540">Nuclease</keyword>
<name>A0A914CI93_9BILA</name>
<dbReference type="AlphaFoldDB" id="A0A914CI93"/>
<dbReference type="GO" id="GO:0003723">
    <property type="term" value="F:RNA binding"/>
    <property type="evidence" value="ECO:0007669"/>
    <property type="project" value="UniProtKB-KW"/>
</dbReference>
<dbReference type="GO" id="GO:0000166">
    <property type="term" value="F:nucleotide binding"/>
    <property type="evidence" value="ECO:0007669"/>
    <property type="project" value="UniProtKB-KW"/>
</dbReference>
<evidence type="ECO:0000256" key="2">
    <source>
        <dbReference type="RuleBase" id="RU367113"/>
    </source>
</evidence>
<evidence type="ECO:0000313" key="4">
    <source>
        <dbReference type="Proteomes" id="UP000887540"/>
    </source>
</evidence>
<dbReference type="InterPro" id="IPR039039">
    <property type="entry name" value="RAI1-like_fam"/>
</dbReference>
<comment type="cofactor">
    <cofactor evidence="2">
        <name>a divalent metal cation</name>
        <dbReference type="ChEBI" id="CHEBI:60240"/>
    </cofactor>
</comment>
<keyword evidence="2" id="KW-0479">Metal-binding</keyword>
<comment type="function">
    <text evidence="2">Decapping enzyme for NAD-capped RNAs: specifically hydrolyzes the nicotinamide adenine dinucleotide (NAD) cap from a subset of RNAs by removing the entire NAD moiety from the 5'-end of an NAD-capped RNA.</text>
</comment>
<dbReference type="Proteomes" id="UP000887540">
    <property type="component" value="Unplaced"/>
</dbReference>
<evidence type="ECO:0000256" key="1">
    <source>
        <dbReference type="ARBA" id="ARBA00006562"/>
    </source>
</evidence>
<comment type="subcellular location">
    <subcellularLocation>
        <location evidence="2">Nucleus</location>
    </subcellularLocation>
</comment>
<feature type="domain" description="RAI1-like" evidence="3">
    <location>
        <begin position="19"/>
        <end position="242"/>
    </location>
</feature>
<dbReference type="Pfam" id="PF08652">
    <property type="entry name" value="RAI1"/>
    <property type="match status" value="1"/>
</dbReference>
<dbReference type="GO" id="GO:0110155">
    <property type="term" value="P:NAD-cap decapping"/>
    <property type="evidence" value="ECO:0007669"/>
    <property type="project" value="TreeGrafter"/>
</dbReference>
<keyword evidence="2" id="KW-0378">Hydrolase</keyword>
<dbReference type="WBParaSite" id="ACRNAN_scaffold11081.g31386.t1">
    <property type="protein sequence ID" value="ACRNAN_scaffold11081.g31386.t1"/>
    <property type="gene ID" value="ACRNAN_scaffold11081.g31386"/>
</dbReference>
<dbReference type="GO" id="GO:0046872">
    <property type="term" value="F:metal ion binding"/>
    <property type="evidence" value="ECO:0007669"/>
    <property type="project" value="UniProtKB-KW"/>
</dbReference>
<dbReference type="GO" id="GO:0004518">
    <property type="term" value="F:nuclease activity"/>
    <property type="evidence" value="ECO:0007669"/>
    <property type="project" value="UniProtKB-KW"/>
</dbReference>
<dbReference type="GO" id="GO:0034353">
    <property type="term" value="F:mRNA 5'-diphosphatase activity"/>
    <property type="evidence" value="ECO:0007669"/>
    <property type="project" value="TreeGrafter"/>
</dbReference>
<dbReference type="PANTHER" id="PTHR12395:SF9">
    <property type="entry name" value="DECAPPING AND EXORIBONUCLEASE PROTEIN"/>
    <property type="match status" value="1"/>
</dbReference>
<evidence type="ECO:0000313" key="5">
    <source>
        <dbReference type="WBParaSite" id="ACRNAN_scaffold11081.g31386.t1"/>
    </source>
</evidence>
<dbReference type="GO" id="GO:0005634">
    <property type="term" value="C:nucleus"/>
    <property type="evidence" value="ECO:0007669"/>
    <property type="project" value="UniProtKB-SubCell"/>
</dbReference>
<reference evidence="5" key="1">
    <citation type="submission" date="2022-11" db="UniProtKB">
        <authorList>
            <consortium name="WormBaseParasite"/>
        </authorList>
    </citation>
    <scope>IDENTIFICATION</scope>
</reference>
<evidence type="ECO:0000259" key="3">
    <source>
        <dbReference type="Pfam" id="PF08652"/>
    </source>
</evidence>
<keyword evidence="2" id="KW-0694">RNA-binding</keyword>